<gene>
    <name evidence="1" type="ORF">HETIRDRAFT_118726</name>
</gene>
<dbReference type="AlphaFoldDB" id="W4JTF1"/>
<dbReference type="GeneID" id="20666605"/>
<evidence type="ECO:0000313" key="2">
    <source>
        <dbReference type="Proteomes" id="UP000030671"/>
    </source>
</evidence>
<reference evidence="1 2" key="1">
    <citation type="journal article" date="2012" name="New Phytol.">
        <title>Insight into trade-off between wood decay and parasitism from the genome of a fungal forest pathogen.</title>
        <authorList>
            <person name="Olson A."/>
            <person name="Aerts A."/>
            <person name="Asiegbu F."/>
            <person name="Belbahri L."/>
            <person name="Bouzid O."/>
            <person name="Broberg A."/>
            <person name="Canback B."/>
            <person name="Coutinho P.M."/>
            <person name="Cullen D."/>
            <person name="Dalman K."/>
            <person name="Deflorio G."/>
            <person name="van Diepen L.T."/>
            <person name="Dunand C."/>
            <person name="Duplessis S."/>
            <person name="Durling M."/>
            <person name="Gonthier P."/>
            <person name="Grimwood J."/>
            <person name="Fossdal C.G."/>
            <person name="Hansson D."/>
            <person name="Henrissat B."/>
            <person name="Hietala A."/>
            <person name="Himmelstrand K."/>
            <person name="Hoffmeister D."/>
            <person name="Hogberg N."/>
            <person name="James T.Y."/>
            <person name="Karlsson M."/>
            <person name="Kohler A."/>
            <person name="Kues U."/>
            <person name="Lee Y.H."/>
            <person name="Lin Y.C."/>
            <person name="Lind M."/>
            <person name="Lindquist E."/>
            <person name="Lombard V."/>
            <person name="Lucas S."/>
            <person name="Lunden K."/>
            <person name="Morin E."/>
            <person name="Murat C."/>
            <person name="Park J."/>
            <person name="Raffaello T."/>
            <person name="Rouze P."/>
            <person name="Salamov A."/>
            <person name="Schmutz J."/>
            <person name="Solheim H."/>
            <person name="Stahlberg J."/>
            <person name="Velez H."/>
            <person name="de Vries R.P."/>
            <person name="Wiebenga A."/>
            <person name="Woodward S."/>
            <person name="Yakovlev I."/>
            <person name="Garbelotto M."/>
            <person name="Martin F."/>
            <person name="Grigoriev I.V."/>
            <person name="Stenlid J."/>
        </authorList>
    </citation>
    <scope>NUCLEOTIDE SEQUENCE [LARGE SCALE GENOMIC DNA]</scope>
    <source>
        <strain evidence="1 2">TC 32-1</strain>
    </source>
</reference>
<keyword evidence="2" id="KW-1185">Reference proteome</keyword>
<organism evidence="1 2">
    <name type="scientific">Heterobasidion irregulare (strain TC 32-1)</name>
    <dbReference type="NCBI Taxonomy" id="747525"/>
    <lineage>
        <taxon>Eukaryota</taxon>
        <taxon>Fungi</taxon>
        <taxon>Dikarya</taxon>
        <taxon>Basidiomycota</taxon>
        <taxon>Agaricomycotina</taxon>
        <taxon>Agaricomycetes</taxon>
        <taxon>Russulales</taxon>
        <taxon>Bondarzewiaceae</taxon>
        <taxon>Heterobasidion</taxon>
        <taxon>Heterobasidion annosum species complex</taxon>
    </lineage>
</organism>
<dbReference type="Proteomes" id="UP000030671">
    <property type="component" value="Unassembled WGS sequence"/>
</dbReference>
<evidence type="ECO:0000313" key="1">
    <source>
        <dbReference type="EMBL" id="ETW76380.1"/>
    </source>
</evidence>
<dbReference type="InParanoid" id="W4JTF1"/>
<name>W4JTF1_HETIT</name>
<dbReference type="HOGENOM" id="CLU_834348_0_0_1"/>
<protein>
    <submittedName>
        <fullName evidence="1">Uncharacterized protein</fullName>
    </submittedName>
</protein>
<proteinExistence type="predicted"/>
<dbReference type="RefSeq" id="XP_009551298.1">
    <property type="nucleotide sequence ID" value="XM_009553003.1"/>
</dbReference>
<sequence>MVLAVPPAAFCLGGPWGESKKVSRVSVFGMLDAGAEERGLRESLKDVATRKDVWLLTSCNWIMMWSWLFPSADAIPESESPKLTDLRREATDYYSSKKRKFGVINALLLPLRFNLQECAVYSGADPFANPTVLKLYGVERYFGKSSERRSADPYCKLELSYGRLTKYYQLATTAKYPLTHDVHVAQHALSLASTCARASVLTGLLSAMNAHNISARVGAFQASAAAIVGRIGKQYQDHVSLIVAPYCTILLHHNSSTVVLDIRESHATGTDRSIAAALSELVPEDDDNGEYEHGDGTRDDALLLHPAGASRAAGGLGGVRSDYQDAGLAADAG</sequence>
<dbReference type="EMBL" id="KI925464">
    <property type="protein sequence ID" value="ETW76380.1"/>
    <property type="molecule type" value="Genomic_DNA"/>
</dbReference>
<accession>W4JTF1</accession>
<dbReference type="KEGG" id="hir:HETIRDRAFT_118726"/>